<dbReference type="HOGENOM" id="CLU_566415_0_0_1"/>
<accession>G8BP88</accession>
<evidence type="ECO:0000313" key="2">
    <source>
        <dbReference type="EMBL" id="CCE61819.1"/>
    </source>
</evidence>
<dbReference type="eggNOG" id="KOG0679">
    <property type="taxonomic scope" value="Eukaryota"/>
</dbReference>
<keyword evidence="3" id="KW-1185">Reference proteome</keyword>
<gene>
    <name evidence="2" type="primary">TPHA0B01460</name>
    <name evidence="2" type="ordered locus">TPHA_0B01460</name>
</gene>
<dbReference type="GO" id="GO:0006368">
    <property type="term" value="P:transcription elongation by RNA polymerase II"/>
    <property type="evidence" value="ECO:0007669"/>
    <property type="project" value="EnsemblFungi"/>
</dbReference>
<dbReference type="GO" id="GO:0016514">
    <property type="term" value="C:SWI/SNF complex"/>
    <property type="evidence" value="ECO:0007669"/>
    <property type="project" value="EnsemblFungi"/>
</dbReference>
<dbReference type="OrthoDB" id="5132116at2759"/>
<evidence type="ECO:0000313" key="3">
    <source>
        <dbReference type="Proteomes" id="UP000005666"/>
    </source>
</evidence>
<dbReference type="EMBL" id="HE612857">
    <property type="protein sequence ID" value="CCE61819.1"/>
    <property type="molecule type" value="Genomic_DNA"/>
</dbReference>
<dbReference type="GO" id="GO:0016586">
    <property type="term" value="C:RSC-type complex"/>
    <property type="evidence" value="ECO:0007669"/>
    <property type="project" value="EnsemblFungi"/>
</dbReference>
<dbReference type="GO" id="GO:0006337">
    <property type="term" value="P:nucleosome disassembly"/>
    <property type="evidence" value="ECO:0007669"/>
    <property type="project" value="EnsemblFungi"/>
</dbReference>
<dbReference type="AlphaFoldDB" id="G8BP88"/>
<dbReference type="Proteomes" id="UP000005666">
    <property type="component" value="Chromosome 2"/>
</dbReference>
<dbReference type="Pfam" id="PF00022">
    <property type="entry name" value="Actin"/>
    <property type="match status" value="1"/>
</dbReference>
<sequence length="485" mass="54197">MDNTNYVVIHNGTASTIAGFSCSESPKCMIPSSYIQKANGDIVFGTFEMLDEAAKNEDNDEVFTIMDSKFGVPYNWEALEKQWRYIYEEHLKVSPDQLPLAITVPSILTKNVELETKIIEEYCKIAFLKLGIPSLRVVNESLAISLSLGKKNSLIIDLSGSGCSVTPILDGILIKNGILKSKFGGDFLDFEVNKIINEKIKESDKEEMDEDKKSTEMWLESQTWIKDFKRSMIQVSDRSLEETERINKEQIELQKKYSLSTVSGAGDVEMDLNPLSVKEHYLYKPKDMTLSFELRECYKLGEYLFQPKTANEQFNNEDGIGELINRSILTATTAATASNNNSVGIQNSNISMITKTPSGSILNSTANSDSANNDYTSSIDIMNSTSISTESVNNLVTNIIIKGSTSLITGIETRIINEISMKFPNHKISVFANQILNDRILQSWLSCSVILKLSDIAIGMGNELYCKEDYEKKLSLANKNYSKST</sequence>
<dbReference type="GO" id="GO:0005198">
    <property type="term" value="F:structural molecule activity"/>
    <property type="evidence" value="ECO:0007669"/>
    <property type="project" value="EnsemblFungi"/>
</dbReference>
<dbReference type="GO" id="GO:0045944">
    <property type="term" value="P:positive regulation of transcription by RNA polymerase II"/>
    <property type="evidence" value="ECO:0007669"/>
    <property type="project" value="EnsemblFungi"/>
</dbReference>
<protein>
    <submittedName>
        <fullName evidence="2">Uncharacterized protein</fullName>
    </submittedName>
</protein>
<dbReference type="GeneID" id="11534971"/>
<organism evidence="2 3">
    <name type="scientific">Tetrapisispora phaffii (strain ATCC 24235 / CBS 4417 / NBRC 1672 / NRRL Y-8282 / UCD 70-5)</name>
    <name type="common">Yeast</name>
    <name type="synonym">Fabospora phaffii</name>
    <dbReference type="NCBI Taxonomy" id="1071381"/>
    <lineage>
        <taxon>Eukaryota</taxon>
        <taxon>Fungi</taxon>
        <taxon>Dikarya</taxon>
        <taxon>Ascomycota</taxon>
        <taxon>Saccharomycotina</taxon>
        <taxon>Saccharomycetes</taxon>
        <taxon>Saccharomycetales</taxon>
        <taxon>Saccharomycetaceae</taxon>
        <taxon>Tetrapisispora</taxon>
    </lineage>
</organism>
<proteinExistence type="inferred from homology"/>
<dbReference type="PANTHER" id="PTHR11937">
    <property type="entry name" value="ACTIN"/>
    <property type="match status" value="1"/>
</dbReference>
<dbReference type="KEGG" id="tpf:TPHA_0B01460"/>
<dbReference type="Gene3D" id="3.90.640.10">
    <property type="entry name" value="Actin, Chain A, domain 4"/>
    <property type="match status" value="1"/>
</dbReference>
<dbReference type="SUPFAM" id="SSF53067">
    <property type="entry name" value="Actin-like ATPase domain"/>
    <property type="match status" value="2"/>
</dbReference>
<dbReference type="InterPro" id="IPR004000">
    <property type="entry name" value="Actin"/>
</dbReference>
<evidence type="ECO:0000256" key="1">
    <source>
        <dbReference type="RuleBase" id="RU000487"/>
    </source>
</evidence>
<comment type="similarity">
    <text evidence="1">Belongs to the actin family.</text>
</comment>
<dbReference type="OMA" id="WDRQFGA"/>
<dbReference type="InterPro" id="IPR043129">
    <property type="entry name" value="ATPase_NBD"/>
</dbReference>
<dbReference type="RefSeq" id="XP_003684253.1">
    <property type="nucleotide sequence ID" value="XM_003684205.1"/>
</dbReference>
<dbReference type="SMART" id="SM00268">
    <property type="entry name" value="ACTIN"/>
    <property type="match status" value="1"/>
</dbReference>
<dbReference type="Gene3D" id="3.30.420.40">
    <property type="match status" value="3"/>
</dbReference>
<dbReference type="STRING" id="1071381.G8BP88"/>
<name>G8BP88_TETPH</name>
<reference evidence="2 3" key="1">
    <citation type="journal article" date="2011" name="Proc. Natl. Acad. Sci. U.S.A.">
        <title>Evolutionary erosion of yeast sex chromosomes by mating-type switching accidents.</title>
        <authorList>
            <person name="Gordon J.L."/>
            <person name="Armisen D."/>
            <person name="Proux-Wera E."/>
            <person name="Oheigeartaigh S.S."/>
            <person name="Byrne K.P."/>
            <person name="Wolfe K.H."/>
        </authorList>
    </citation>
    <scope>NUCLEOTIDE SEQUENCE [LARGE SCALE GENOMIC DNA]</scope>
    <source>
        <strain evidence="3">ATCC 24235 / CBS 4417 / NBRC 1672 / NRRL Y-8282 / UCD 70-5</strain>
    </source>
</reference>